<evidence type="ECO:0000313" key="3">
    <source>
        <dbReference type="Proteomes" id="UP000325081"/>
    </source>
</evidence>
<accession>A0A5A7RHF7</accession>
<gene>
    <name evidence="2" type="ORF">STAS_34402</name>
</gene>
<dbReference type="Proteomes" id="UP000325081">
    <property type="component" value="Unassembled WGS sequence"/>
</dbReference>
<dbReference type="EMBL" id="BKCP01012737">
    <property type="protein sequence ID" value="GER56673.1"/>
    <property type="molecule type" value="Genomic_DNA"/>
</dbReference>
<protein>
    <submittedName>
        <fullName evidence="2">Target of early activation tagged (EAT) 2</fullName>
    </submittedName>
</protein>
<evidence type="ECO:0000313" key="2">
    <source>
        <dbReference type="EMBL" id="GER56673.1"/>
    </source>
</evidence>
<proteinExistence type="predicted"/>
<keyword evidence="3" id="KW-1185">Reference proteome</keyword>
<sequence length="128" mass="14435">MDQASSSCISQHAYLPVLFVLVLILLKPCVRFSDLESSFDQPIRSFISDSFEHTSSFSFSSELSPLISDCASFGTTLGAQQRQDLVKVLHILRRLVKRRQPGRESLHPANHTHLTCDRVVLEHAWPDS</sequence>
<evidence type="ECO:0000256" key="1">
    <source>
        <dbReference type="SAM" id="Phobius"/>
    </source>
</evidence>
<keyword evidence="1" id="KW-1133">Transmembrane helix</keyword>
<name>A0A5A7RHF7_STRAF</name>
<organism evidence="2 3">
    <name type="scientific">Striga asiatica</name>
    <name type="common">Asiatic witchweed</name>
    <name type="synonym">Buchnera asiatica</name>
    <dbReference type="NCBI Taxonomy" id="4170"/>
    <lineage>
        <taxon>Eukaryota</taxon>
        <taxon>Viridiplantae</taxon>
        <taxon>Streptophyta</taxon>
        <taxon>Embryophyta</taxon>
        <taxon>Tracheophyta</taxon>
        <taxon>Spermatophyta</taxon>
        <taxon>Magnoliopsida</taxon>
        <taxon>eudicotyledons</taxon>
        <taxon>Gunneridae</taxon>
        <taxon>Pentapetalae</taxon>
        <taxon>asterids</taxon>
        <taxon>lamiids</taxon>
        <taxon>Lamiales</taxon>
        <taxon>Orobanchaceae</taxon>
        <taxon>Buchnereae</taxon>
        <taxon>Striga</taxon>
    </lineage>
</organism>
<reference evidence="3" key="1">
    <citation type="journal article" date="2019" name="Curr. Biol.">
        <title>Genome Sequence of Striga asiatica Provides Insight into the Evolution of Plant Parasitism.</title>
        <authorList>
            <person name="Yoshida S."/>
            <person name="Kim S."/>
            <person name="Wafula E.K."/>
            <person name="Tanskanen J."/>
            <person name="Kim Y.M."/>
            <person name="Honaas L."/>
            <person name="Yang Z."/>
            <person name="Spallek T."/>
            <person name="Conn C.E."/>
            <person name="Ichihashi Y."/>
            <person name="Cheong K."/>
            <person name="Cui S."/>
            <person name="Der J.P."/>
            <person name="Gundlach H."/>
            <person name="Jiao Y."/>
            <person name="Hori C."/>
            <person name="Ishida J.K."/>
            <person name="Kasahara H."/>
            <person name="Kiba T."/>
            <person name="Kim M.S."/>
            <person name="Koo N."/>
            <person name="Laohavisit A."/>
            <person name="Lee Y.H."/>
            <person name="Lumba S."/>
            <person name="McCourt P."/>
            <person name="Mortimer J.C."/>
            <person name="Mutuku J.M."/>
            <person name="Nomura T."/>
            <person name="Sasaki-Sekimoto Y."/>
            <person name="Seto Y."/>
            <person name="Wang Y."/>
            <person name="Wakatake T."/>
            <person name="Sakakibara H."/>
            <person name="Demura T."/>
            <person name="Yamaguchi S."/>
            <person name="Yoneyama K."/>
            <person name="Manabe R.I."/>
            <person name="Nelson D.C."/>
            <person name="Schulman A.H."/>
            <person name="Timko M.P."/>
            <person name="dePamphilis C.W."/>
            <person name="Choi D."/>
            <person name="Shirasu K."/>
        </authorList>
    </citation>
    <scope>NUCLEOTIDE SEQUENCE [LARGE SCALE GENOMIC DNA]</scope>
    <source>
        <strain evidence="3">cv. UVA1</strain>
    </source>
</reference>
<comment type="caution">
    <text evidence="2">The sequence shown here is derived from an EMBL/GenBank/DDBJ whole genome shotgun (WGS) entry which is preliminary data.</text>
</comment>
<keyword evidence="1" id="KW-0472">Membrane</keyword>
<feature type="transmembrane region" description="Helical" evidence="1">
    <location>
        <begin position="12"/>
        <end position="30"/>
    </location>
</feature>
<dbReference type="AlphaFoldDB" id="A0A5A7RHF7"/>
<keyword evidence="1" id="KW-0812">Transmembrane</keyword>